<proteinExistence type="predicted"/>
<dbReference type="AlphaFoldDB" id="A0A6J1Q7U7"/>
<protein>
    <submittedName>
        <fullName evidence="3">Uncharacterized protein LOC112458384</fullName>
    </submittedName>
</protein>
<name>A0A6J1Q7U7_9HYME</name>
<evidence type="ECO:0000313" key="2">
    <source>
        <dbReference type="Proteomes" id="UP000504618"/>
    </source>
</evidence>
<organism evidence="2 3">
    <name type="scientific">Temnothorax curvispinosus</name>
    <dbReference type="NCBI Taxonomy" id="300111"/>
    <lineage>
        <taxon>Eukaryota</taxon>
        <taxon>Metazoa</taxon>
        <taxon>Ecdysozoa</taxon>
        <taxon>Arthropoda</taxon>
        <taxon>Hexapoda</taxon>
        <taxon>Insecta</taxon>
        <taxon>Pterygota</taxon>
        <taxon>Neoptera</taxon>
        <taxon>Endopterygota</taxon>
        <taxon>Hymenoptera</taxon>
        <taxon>Apocrita</taxon>
        <taxon>Aculeata</taxon>
        <taxon>Formicoidea</taxon>
        <taxon>Formicidae</taxon>
        <taxon>Myrmicinae</taxon>
        <taxon>Temnothorax</taxon>
    </lineage>
</organism>
<reference evidence="3" key="1">
    <citation type="submission" date="2025-08" db="UniProtKB">
        <authorList>
            <consortium name="RefSeq"/>
        </authorList>
    </citation>
    <scope>IDENTIFICATION</scope>
    <source>
        <tissue evidence="3">Whole body</tissue>
    </source>
</reference>
<dbReference type="RefSeq" id="XP_024877758.1">
    <property type="nucleotide sequence ID" value="XM_025021990.1"/>
</dbReference>
<keyword evidence="2" id="KW-1185">Reference proteome</keyword>
<feature type="region of interest" description="Disordered" evidence="1">
    <location>
        <begin position="82"/>
        <end position="102"/>
    </location>
</feature>
<sequence>MSKPSAKQNHDIRKTYLCQQYNIRLTLQPYALCRQPRGTRTTTQPTRGSAEGLHRLVPSDAVVPGSAVKIYLFVLMARGSRHSVDNSGGGPHASFIRRAPGRESEPRYGIRVAGRYDASPRTQIA</sequence>
<dbReference type="GeneID" id="112458384"/>
<evidence type="ECO:0000313" key="3">
    <source>
        <dbReference type="RefSeq" id="XP_024877758.1"/>
    </source>
</evidence>
<evidence type="ECO:0000256" key="1">
    <source>
        <dbReference type="SAM" id="MobiDB-lite"/>
    </source>
</evidence>
<accession>A0A6J1Q7U7</accession>
<dbReference type="Proteomes" id="UP000504618">
    <property type="component" value="Unplaced"/>
</dbReference>
<gene>
    <name evidence="3" type="primary">LOC112458384</name>
</gene>